<dbReference type="PROSITE" id="PS51767">
    <property type="entry name" value="PEPTIDASE_A1"/>
    <property type="match status" value="2"/>
</dbReference>
<gene>
    <name evidence="7" type="ORF">GUITHDRAFT_109483</name>
</gene>
<dbReference type="Proteomes" id="UP000011087">
    <property type="component" value="Unassembled WGS sequence"/>
</dbReference>
<proteinExistence type="inferred from homology"/>
<reference evidence="8" key="3">
    <citation type="submission" date="2016-03" db="UniProtKB">
        <authorList>
            <consortium name="EnsemblProtists"/>
        </authorList>
    </citation>
    <scope>IDENTIFICATION</scope>
</reference>
<dbReference type="InterPro" id="IPR021109">
    <property type="entry name" value="Peptidase_aspartic_dom_sf"/>
</dbReference>
<dbReference type="PaxDb" id="55529-EKX44705"/>
<dbReference type="KEGG" id="gtt:GUITHDRAFT_109483"/>
<dbReference type="RefSeq" id="XP_005831685.1">
    <property type="nucleotide sequence ID" value="XM_005831628.1"/>
</dbReference>
<protein>
    <recommendedName>
        <fullName evidence="6">Peptidase A1 domain-containing protein</fullName>
    </recommendedName>
</protein>
<dbReference type="HOGENOM" id="CLU_513359_0_0_1"/>
<keyword evidence="2" id="KW-0064">Aspartyl protease</keyword>
<dbReference type="EMBL" id="JH993003">
    <property type="protein sequence ID" value="EKX44705.1"/>
    <property type="molecule type" value="Genomic_DNA"/>
</dbReference>
<reference evidence="7 9" key="1">
    <citation type="journal article" date="2012" name="Nature">
        <title>Algal genomes reveal evolutionary mosaicism and the fate of nucleomorphs.</title>
        <authorList>
            <consortium name="DOE Joint Genome Institute"/>
            <person name="Curtis B.A."/>
            <person name="Tanifuji G."/>
            <person name="Burki F."/>
            <person name="Gruber A."/>
            <person name="Irimia M."/>
            <person name="Maruyama S."/>
            <person name="Arias M.C."/>
            <person name="Ball S.G."/>
            <person name="Gile G.H."/>
            <person name="Hirakawa Y."/>
            <person name="Hopkins J.F."/>
            <person name="Kuo A."/>
            <person name="Rensing S.A."/>
            <person name="Schmutz J."/>
            <person name="Symeonidi A."/>
            <person name="Elias M."/>
            <person name="Eveleigh R.J."/>
            <person name="Herman E.K."/>
            <person name="Klute M.J."/>
            <person name="Nakayama T."/>
            <person name="Obornik M."/>
            <person name="Reyes-Prieto A."/>
            <person name="Armbrust E.V."/>
            <person name="Aves S.J."/>
            <person name="Beiko R.G."/>
            <person name="Coutinho P."/>
            <person name="Dacks J.B."/>
            <person name="Durnford D.G."/>
            <person name="Fast N.M."/>
            <person name="Green B.R."/>
            <person name="Grisdale C.J."/>
            <person name="Hempel F."/>
            <person name="Henrissat B."/>
            <person name="Hoppner M.P."/>
            <person name="Ishida K."/>
            <person name="Kim E."/>
            <person name="Koreny L."/>
            <person name="Kroth P.G."/>
            <person name="Liu Y."/>
            <person name="Malik S.B."/>
            <person name="Maier U.G."/>
            <person name="McRose D."/>
            <person name="Mock T."/>
            <person name="Neilson J.A."/>
            <person name="Onodera N.T."/>
            <person name="Poole A.M."/>
            <person name="Pritham E.J."/>
            <person name="Richards T.A."/>
            <person name="Rocap G."/>
            <person name="Roy S.W."/>
            <person name="Sarai C."/>
            <person name="Schaack S."/>
            <person name="Shirato S."/>
            <person name="Slamovits C.H."/>
            <person name="Spencer D.F."/>
            <person name="Suzuki S."/>
            <person name="Worden A.Z."/>
            <person name="Zauner S."/>
            <person name="Barry K."/>
            <person name="Bell C."/>
            <person name="Bharti A.K."/>
            <person name="Crow J.A."/>
            <person name="Grimwood J."/>
            <person name="Kramer R."/>
            <person name="Lindquist E."/>
            <person name="Lucas S."/>
            <person name="Salamov A."/>
            <person name="McFadden G.I."/>
            <person name="Lane C.E."/>
            <person name="Keeling P.J."/>
            <person name="Gray M.W."/>
            <person name="Grigoriev I.V."/>
            <person name="Archibald J.M."/>
        </authorList>
    </citation>
    <scope>NUCLEOTIDE SEQUENCE</scope>
    <source>
        <strain evidence="7 9">CCMP2712</strain>
    </source>
</reference>
<evidence type="ECO:0000313" key="9">
    <source>
        <dbReference type="Proteomes" id="UP000011087"/>
    </source>
</evidence>
<name>L1J9F9_GUITC</name>
<keyword evidence="4" id="KW-0812">Transmembrane</keyword>
<feature type="transmembrane region" description="Helical" evidence="4">
    <location>
        <begin position="510"/>
        <end position="529"/>
    </location>
</feature>
<dbReference type="EnsemblProtists" id="EKX44705">
    <property type="protein sequence ID" value="EKX44705"/>
    <property type="gene ID" value="GUITHDRAFT_109483"/>
</dbReference>
<dbReference type="PANTHER" id="PTHR47966">
    <property type="entry name" value="BETA-SITE APP-CLEAVING ENZYME, ISOFORM A-RELATED"/>
    <property type="match status" value="1"/>
</dbReference>
<evidence type="ECO:0000259" key="6">
    <source>
        <dbReference type="PROSITE" id="PS51767"/>
    </source>
</evidence>
<dbReference type="PANTHER" id="PTHR47966:SF51">
    <property type="entry name" value="BETA-SITE APP-CLEAVING ENZYME, ISOFORM A-RELATED"/>
    <property type="match status" value="1"/>
</dbReference>
<dbReference type="STRING" id="905079.L1J9F9"/>
<dbReference type="SUPFAM" id="SSF50630">
    <property type="entry name" value="Acid proteases"/>
    <property type="match status" value="2"/>
</dbReference>
<keyword evidence="4" id="KW-1133">Transmembrane helix</keyword>
<accession>L1J9F9</accession>
<evidence type="ECO:0000313" key="7">
    <source>
        <dbReference type="EMBL" id="EKX44705.1"/>
    </source>
</evidence>
<dbReference type="InterPro" id="IPR001461">
    <property type="entry name" value="Aspartic_peptidase_A1"/>
</dbReference>
<feature type="signal peptide" evidence="5">
    <location>
        <begin position="1"/>
        <end position="21"/>
    </location>
</feature>
<dbReference type="PROSITE" id="PS00141">
    <property type="entry name" value="ASP_PROTEASE"/>
    <property type="match status" value="1"/>
</dbReference>
<dbReference type="InterPro" id="IPR001969">
    <property type="entry name" value="Aspartic_peptidase_AS"/>
</dbReference>
<dbReference type="Gene3D" id="2.40.70.10">
    <property type="entry name" value="Acid Proteases"/>
    <property type="match status" value="3"/>
</dbReference>
<dbReference type="AlphaFoldDB" id="L1J9F9"/>
<evidence type="ECO:0000313" key="8">
    <source>
        <dbReference type="EnsemblProtists" id="EKX44705"/>
    </source>
</evidence>
<feature type="domain" description="Peptidase A1" evidence="6">
    <location>
        <begin position="402"/>
        <end position="531"/>
    </location>
</feature>
<dbReference type="GO" id="GO:0006508">
    <property type="term" value="P:proteolysis"/>
    <property type="evidence" value="ECO:0007669"/>
    <property type="project" value="UniProtKB-KW"/>
</dbReference>
<dbReference type="Pfam" id="PF00026">
    <property type="entry name" value="Asp"/>
    <property type="match status" value="2"/>
</dbReference>
<evidence type="ECO:0000256" key="3">
    <source>
        <dbReference type="SAM" id="MobiDB-lite"/>
    </source>
</evidence>
<keyword evidence="2" id="KW-0645">Protease</keyword>
<feature type="chain" id="PRO_5008771022" description="Peptidase A1 domain-containing protein" evidence="5">
    <location>
        <begin position="22"/>
        <end position="531"/>
    </location>
</feature>
<keyword evidence="9" id="KW-1185">Reference proteome</keyword>
<evidence type="ECO:0000256" key="1">
    <source>
        <dbReference type="ARBA" id="ARBA00007447"/>
    </source>
</evidence>
<feature type="domain" description="Peptidase A1" evidence="6">
    <location>
        <begin position="1"/>
        <end position="368"/>
    </location>
</feature>
<dbReference type="InterPro" id="IPR034164">
    <property type="entry name" value="Pepsin-like_dom"/>
</dbReference>
<sequence>MFTRTSLLALVVLLNVSHVRGESKNCDPKKDSGCNKFIRPFYPHECWAAYPGGPNCTRQGSARMGGRGFDPTKSKSIRYIKHGQFFLQYADNSNLKGYEATDIVQFGDFYTVTKFGGITTCNSPDFQRVNGILGFGLPQQMPMELPGMPSPQLPLPLLFDLTDPRVKDNAKNHMLRKRAFSFFSTDDQAEIQLGGVDPESIIGKMHLTTTIQPNDYAVPVHSIKFGDVELLQFSNPNLKVPIGCQGDECHPPFLAGILDSGTSCLVLPDAPVPGMLSNKPFTQWKHMIGGNTKAPKKHDTFHVNIAGTVYDIPFSDWYITQGSDSDQSCVQRMPGGMPMVLVGDVLFRRYVVMFDLSTFPGPVTIGIGKRNPNYKLATKHETISKITAHKQPAQVNHESTQYFVNVSIGTPRQKMPVIFDTGSSVFGVFSKCMSENVAADIGLPGIQCDFGQASEKTLLDRKDILDPVHLKEKRKAQLKSLGERSQELRAGGPKALLQTGEQSSRSESSMLVPVAFVGVAMLAVMLVKFRS</sequence>
<dbReference type="CDD" id="cd05471">
    <property type="entry name" value="pepsin_like"/>
    <property type="match status" value="1"/>
</dbReference>
<organism evidence="7">
    <name type="scientific">Guillardia theta (strain CCMP2712)</name>
    <name type="common">Cryptophyte</name>
    <dbReference type="NCBI Taxonomy" id="905079"/>
    <lineage>
        <taxon>Eukaryota</taxon>
        <taxon>Cryptophyceae</taxon>
        <taxon>Pyrenomonadales</taxon>
        <taxon>Geminigeraceae</taxon>
        <taxon>Guillardia</taxon>
    </lineage>
</organism>
<dbReference type="InterPro" id="IPR033121">
    <property type="entry name" value="PEPTIDASE_A1"/>
</dbReference>
<keyword evidence="5" id="KW-0732">Signal</keyword>
<keyword evidence="2" id="KW-0378">Hydrolase</keyword>
<dbReference type="GeneID" id="17301267"/>
<dbReference type="PRINTS" id="PR00792">
    <property type="entry name" value="PEPSIN"/>
</dbReference>
<feature type="region of interest" description="Disordered" evidence="3">
    <location>
        <begin position="479"/>
        <end position="502"/>
    </location>
</feature>
<comment type="similarity">
    <text evidence="1 2">Belongs to the peptidase A1 family.</text>
</comment>
<evidence type="ECO:0000256" key="5">
    <source>
        <dbReference type="SAM" id="SignalP"/>
    </source>
</evidence>
<keyword evidence="4" id="KW-0472">Membrane</keyword>
<dbReference type="GO" id="GO:0004190">
    <property type="term" value="F:aspartic-type endopeptidase activity"/>
    <property type="evidence" value="ECO:0007669"/>
    <property type="project" value="UniProtKB-KW"/>
</dbReference>
<reference evidence="9" key="2">
    <citation type="submission" date="2012-11" db="EMBL/GenBank/DDBJ databases">
        <authorList>
            <person name="Kuo A."/>
            <person name="Curtis B.A."/>
            <person name="Tanifuji G."/>
            <person name="Burki F."/>
            <person name="Gruber A."/>
            <person name="Irimia M."/>
            <person name="Maruyama S."/>
            <person name="Arias M.C."/>
            <person name="Ball S.G."/>
            <person name="Gile G.H."/>
            <person name="Hirakawa Y."/>
            <person name="Hopkins J.F."/>
            <person name="Rensing S.A."/>
            <person name="Schmutz J."/>
            <person name="Symeonidi A."/>
            <person name="Elias M."/>
            <person name="Eveleigh R.J."/>
            <person name="Herman E.K."/>
            <person name="Klute M.J."/>
            <person name="Nakayama T."/>
            <person name="Obornik M."/>
            <person name="Reyes-Prieto A."/>
            <person name="Armbrust E.V."/>
            <person name="Aves S.J."/>
            <person name="Beiko R.G."/>
            <person name="Coutinho P."/>
            <person name="Dacks J.B."/>
            <person name="Durnford D.G."/>
            <person name="Fast N.M."/>
            <person name="Green B.R."/>
            <person name="Grisdale C."/>
            <person name="Hempe F."/>
            <person name="Henrissat B."/>
            <person name="Hoppner M.P."/>
            <person name="Ishida K.-I."/>
            <person name="Kim E."/>
            <person name="Koreny L."/>
            <person name="Kroth P.G."/>
            <person name="Liu Y."/>
            <person name="Malik S.-B."/>
            <person name="Maier U.G."/>
            <person name="McRose D."/>
            <person name="Mock T."/>
            <person name="Neilson J.A."/>
            <person name="Onodera N.T."/>
            <person name="Poole A.M."/>
            <person name="Pritham E.J."/>
            <person name="Richards T.A."/>
            <person name="Rocap G."/>
            <person name="Roy S.W."/>
            <person name="Sarai C."/>
            <person name="Schaack S."/>
            <person name="Shirato S."/>
            <person name="Slamovits C.H."/>
            <person name="Spencer D.F."/>
            <person name="Suzuki S."/>
            <person name="Worden A.Z."/>
            <person name="Zauner S."/>
            <person name="Barry K."/>
            <person name="Bell C."/>
            <person name="Bharti A.K."/>
            <person name="Crow J.A."/>
            <person name="Grimwood J."/>
            <person name="Kramer R."/>
            <person name="Lindquist E."/>
            <person name="Lucas S."/>
            <person name="Salamov A."/>
            <person name="McFadden G.I."/>
            <person name="Lane C.E."/>
            <person name="Keeling P.J."/>
            <person name="Gray M.W."/>
            <person name="Grigoriev I.V."/>
            <person name="Archibald J.M."/>
        </authorList>
    </citation>
    <scope>NUCLEOTIDE SEQUENCE</scope>
    <source>
        <strain evidence="9">CCMP2712</strain>
    </source>
</reference>
<dbReference type="OrthoDB" id="15189at2759"/>
<evidence type="ECO:0000256" key="4">
    <source>
        <dbReference type="SAM" id="Phobius"/>
    </source>
</evidence>
<evidence type="ECO:0000256" key="2">
    <source>
        <dbReference type="RuleBase" id="RU000454"/>
    </source>
</evidence>